<dbReference type="Proteomes" id="UP000182932">
    <property type="component" value="Unassembled WGS sequence"/>
</dbReference>
<dbReference type="PANTHER" id="PTHR38340:SF1">
    <property type="entry name" value="S-LAYER PROTEIN"/>
    <property type="match status" value="1"/>
</dbReference>
<dbReference type="SUPFAM" id="SSF51120">
    <property type="entry name" value="beta-Roll"/>
    <property type="match status" value="2"/>
</dbReference>
<evidence type="ECO:0000256" key="1">
    <source>
        <dbReference type="ARBA" id="ARBA00004613"/>
    </source>
</evidence>
<dbReference type="GeneID" id="80821236"/>
<dbReference type="EMBL" id="FNYY01000040">
    <property type="protein sequence ID" value="SEK11629.1"/>
    <property type="molecule type" value="Genomic_DNA"/>
</dbReference>
<evidence type="ECO:0000313" key="4">
    <source>
        <dbReference type="EMBL" id="SEK11629.1"/>
    </source>
</evidence>
<evidence type="ECO:0000313" key="5">
    <source>
        <dbReference type="Proteomes" id="UP000182932"/>
    </source>
</evidence>
<dbReference type="PANTHER" id="PTHR38340">
    <property type="entry name" value="S-LAYER PROTEIN"/>
    <property type="match status" value="1"/>
</dbReference>
<dbReference type="InterPro" id="IPR018511">
    <property type="entry name" value="Hemolysin-typ_Ca-bd_CS"/>
</dbReference>
<feature type="compositionally biased region" description="Polar residues" evidence="3">
    <location>
        <begin position="370"/>
        <end position="381"/>
    </location>
</feature>
<dbReference type="Gene3D" id="2.150.10.10">
    <property type="entry name" value="Serralysin-like metalloprotease, C-terminal"/>
    <property type="match status" value="2"/>
</dbReference>
<keyword evidence="2" id="KW-0964">Secreted</keyword>
<dbReference type="Pfam" id="PF00353">
    <property type="entry name" value="HemolysinCabind"/>
    <property type="match status" value="3"/>
</dbReference>
<dbReference type="RefSeq" id="WP_074840471.1">
    <property type="nucleotide sequence ID" value="NZ_FNYY01000040.1"/>
</dbReference>
<organism evidence="4 5">
    <name type="scientific">Marinovum algicola</name>
    <dbReference type="NCBI Taxonomy" id="42444"/>
    <lineage>
        <taxon>Bacteria</taxon>
        <taxon>Pseudomonadati</taxon>
        <taxon>Pseudomonadota</taxon>
        <taxon>Alphaproteobacteria</taxon>
        <taxon>Rhodobacterales</taxon>
        <taxon>Roseobacteraceae</taxon>
        <taxon>Marinovum</taxon>
    </lineage>
</organism>
<accession>A0A975WFJ0</accession>
<feature type="region of interest" description="Disordered" evidence="3">
    <location>
        <begin position="369"/>
        <end position="396"/>
    </location>
</feature>
<gene>
    <name evidence="4" type="ORF">SAMN04487940_14012</name>
</gene>
<sequence>MTATIQTTDIIGAGTAFTFAANGDSLFVLEGVTLASTADVTIQGNSNSLHVDGTIISGDDTSIRLFGYSSGSTISIGETGVVRSGADAQGGAFIDASNVDLVSSGQLHNDGQIVSPRAIGVMMADASNYLTNTGTIIGATGVYMGFDTVGEFGWGAGYDTLVNSGFISGTLQVYTEATNSERHGVYSTGDGTHITNEAGGVIAGVGNLGTGITIGSGTSIGGGNGSVVINHGTITADEYWAIDFFPMRGGDRAELFNTGIVSGERGSFRGNQTGEQVTNSGTMIGQVDMDQGDDILTNSGLIDGDVFLGIGADTYEGLADGAVTGTVYGMNLNDTMRGSEANDSFDAGSGNDLVDGRGGDDSLRGWTGNDLISGNTGNDTMTGDAGADTLNGGQGNDLINGGEDADVIRGGQGDDIIIGGLGRDILFGEEGIDRFVFLSVAESPVGGAVRDAIRDFEQGIDYVDLTGIGGGALDFLGSASFSTASGPAFRVVTTAAGSTVVQVDADGDGARDMEILVQFVPNMTADDFLF</sequence>
<dbReference type="InterPro" id="IPR050557">
    <property type="entry name" value="RTX_toxin/Mannuronan_C5-epim"/>
</dbReference>
<dbReference type="PRINTS" id="PR00313">
    <property type="entry name" value="CABNDNGRPT"/>
</dbReference>
<dbReference type="InterPro" id="IPR011049">
    <property type="entry name" value="Serralysin-like_metalloprot_C"/>
</dbReference>
<dbReference type="InterPro" id="IPR001343">
    <property type="entry name" value="Hemolysn_Ca-bd"/>
</dbReference>
<dbReference type="AlphaFoldDB" id="A0A975WFJ0"/>
<dbReference type="PROSITE" id="PS00330">
    <property type="entry name" value="HEMOLYSIN_CALCIUM"/>
    <property type="match status" value="1"/>
</dbReference>
<reference evidence="4 5" key="1">
    <citation type="submission" date="2016-10" db="EMBL/GenBank/DDBJ databases">
        <authorList>
            <person name="Varghese N."/>
            <person name="Submissions S."/>
        </authorList>
    </citation>
    <scope>NUCLEOTIDE SEQUENCE [LARGE SCALE GENOMIC DNA]</scope>
    <source>
        <strain evidence="4 5">FF3</strain>
    </source>
</reference>
<dbReference type="GO" id="GO:0005509">
    <property type="term" value="F:calcium ion binding"/>
    <property type="evidence" value="ECO:0007669"/>
    <property type="project" value="InterPro"/>
</dbReference>
<evidence type="ECO:0000256" key="3">
    <source>
        <dbReference type="SAM" id="MobiDB-lite"/>
    </source>
</evidence>
<protein>
    <submittedName>
        <fullName evidence="4">Hemolysin-type calcium-binding repeat-containing protein</fullName>
    </submittedName>
</protein>
<comment type="caution">
    <text evidence="4">The sequence shown here is derived from an EMBL/GenBank/DDBJ whole genome shotgun (WGS) entry which is preliminary data.</text>
</comment>
<comment type="subcellular location">
    <subcellularLocation>
        <location evidence="1">Secreted</location>
    </subcellularLocation>
</comment>
<proteinExistence type="predicted"/>
<dbReference type="GO" id="GO:0005615">
    <property type="term" value="C:extracellular space"/>
    <property type="evidence" value="ECO:0007669"/>
    <property type="project" value="InterPro"/>
</dbReference>
<keyword evidence="5" id="KW-1185">Reference proteome</keyword>
<name>A0A975WFJ0_9RHOB</name>
<evidence type="ECO:0000256" key="2">
    <source>
        <dbReference type="ARBA" id="ARBA00022525"/>
    </source>
</evidence>